<organism evidence="6">
    <name type="scientific">Physcomitrium patens</name>
    <name type="common">Spreading-leaved earth moss</name>
    <name type="synonym">Physcomitrella patens</name>
    <dbReference type="NCBI Taxonomy" id="3218"/>
    <lineage>
        <taxon>Eukaryota</taxon>
        <taxon>Viridiplantae</taxon>
        <taxon>Streptophyta</taxon>
        <taxon>Embryophyta</taxon>
        <taxon>Bryophyta</taxon>
        <taxon>Bryophytina</taxon>
        <taxon>Bryopsida</taxon>
        <taxon>Funariidae</taxon>
        <taxon>Funariales</taxon>
        <taxon>Funariaceae</taxon>
        <taxon>Physcomitrium</taxon>
    </lineage>
</organism>
<reference evidence="6 8" key="2">
    <citation type="journal article" date="2018" name="Plant J.">
        <title>The Physcomitrella patens chromosome-scale assembly reveals moss genome structure and evolution.</title>
        <authorList>
            <person name="Lang D."/>
            <person name="Ullrich K.K."/>
            <person name="Murat F."/>
            <person name="Fuchs J."/>
            <person name="Jenkins J."/>
            <person name="Haas F.B."/>
            <person name="Piednoel M."/>
            <person name="Gundlach H."/>
            <person name="Van Bel M."/>
            <person name="Meyberg R."/>
            <person name="Vives C."/>
            <person name="Morata J."/>
            <person name="Symeonidi A."/>
            <person name="Hiss M."/>
            <person name="Muchero W."/>
            <person name="Kamisugi Y."/>
            <person name="Saleh O."/>
            <person name="Blanc G."/>
            <person name="Decker E.L."/>
            <person name="van Gessel N."/>
            <person name="Grimwood J."/>
            <person name="Hayes R.D."/>
            <person name="Graham S.W."/>
            <person name="Gunter L.E."/>
            <person name="McDaniel S.F."/>
            <person name="Hoernstein S.N.W."/>
            <person name="Larsson A."/>
            <person name="Li F.W."/>
            <person name="Perroud P.F."/>
            <person name="Phillips J."/>
            <person name="Ranjan P."/>
            <person name="Rokshar D.S."/>
            <person name="Rothfels C.J."/>
            <person name="Schneider L."/>
            <person name="Shu S."/>
            <person name="Stevenson D.W."/>
            <person name="Thummler F."/>
            <person name="Tillich M."/>
            <person name="Villarreal Aguilar J.C."/>
            <person name="Widiez T."/>
            <person name="Wong G.K."/>
            <person name="Wymore A."/>
            <person name="Zhang Y."/>
            <person name="Zimmer A.D."/>
            <person name="Quatrano R.S."/>
            <person name="Mayer K.F.X."/>
            <person name="Goodstein D."/>
            <person name="Casacuberta J.M."/>
            <person name="Vandepoele K."/>
            <person name="Reski R."/>
            <person name="Cuming A.C."/>
            <person name="Tuskan G.A."/>
            <person name="Maumus F."/>
            <person name="Salse J."/>
            <person name="Schmutz J."/>
            <person name="Rensing S.A."/>
        </authorList>
    </citation>
    <scope>NUCLEOTIDE SEQUENCE [LARGE SCALE GENOMIC DNA]</scope>
    <source>
        <strain evidence="7 8">cv. Gransden 2004</strain>
    </source>
</reference>
<evidence type="ECO:0000256" key="1">
    <source>
        <dbReference type="SAM" id="MobiDB-lite"/>
    </source>
</evidence>
<dbReference type="InterPro" id="IPR037608">
    <property type="entry name" value="STIM1/2"/>
</dbReference>
<dbReference type="PaxDb" id="3218-PP1S55_268V6.1"/>
<dbReference type="Gene3D" id="1.10.150.50">
    <property type="entry name" value="Transcription Factor, Ets-1"/>
    <property type="match status" value="1"/>
</dbReference>
<dbReference type="GO" id="GO:0005509">
    <property type="term" value="F:calcium ion binding"/>
    <property type="evidence" value="ECO:0000318"/>
    <property type="project" value="GO_Central"/>
</dbReference>
<sequence>MVVTSSRKGKEISTVASEDNAYFVYGHFAAGGLGEARSKTMTNRLLCRKNGSSFNLCTFWKLIILLGFFVILFPGATANAKGVRRNLEAFFCRVDQDGNGEIEQGEASKFLRKLDAQMADDGEMETKEGMSELMASSQFDFTFSYGGNTISAEEMLDHLSNMMTANHVVDWVTHGLELPQYAEAFRQNAINGMDFPALIEDDGVALLEDLGIKSTLHRTKITHALVRQIFGIGTVPGPVRSLQCNPSSYGGIELSWEAPTNRGVPPLHKHLIERWSKTFSTWTSVNDTREVVFLDRNAIRTGKDYTYRVQSWGNHGPSNWVTVDGCRADFTSLSPSKLDIEDNLPLQMFEQVNAKLDSELLMPIRSKSSQEEESSLRPVINYVILMLLGFISRHAFFFDVTSAAWILLKNHLWQAVTEGEHSPYLFVSTAARSIKMAFDSWSYMRHKVWMLSRLGVDTSLDSTRGVSTSSFEAEREVNGAYSEAEAIRSNSSDNLHEASDLGLQTSSKYPNGISPNNSERETELQYSTQNAASFSVASPPQDAELPNPSRRSKNRCSHECCKVRFDRWRSLQDWWMKFNKHYCGQCQSVYCVKHTRISPHGPRGQCGLESHCYCYSCFASLPKDVQRRLEEHNKLRAGPTVTSNLSSLASSSKPRSDCSFNGSAAGDGLPPPLSDTMGDYLDGNGLLDFRDMGVSKAAFDSGLPDDSSEQGNSKRKHRKQRSFA</sequence>
<dbReference type="InterPro" id="IPR003961">
    <property type="entry name" value="FN3_dom"/>
</dbReference>
<dbReference type="InterPro" id="IPR001660">
    <property type="entry name" value="SAM"/>
</dbReference>
<dbReference type="PANTHER" id="PTHR15136">
    <property type="entry name" value="STROMAL INTERACTION MOLECULE HOMOLOG"/>
    <property type="match status" value="1"/>
</dbReference>
<keyword evidence="2" id="KW-0472">Membrane</keyword>
<dbReference type="GO" id="GO:0006874">
    <property type="term" value="P:intracellular calcium ion homeostasis"/>
    <property type="evidence" value="ECO:0000318"/>
    <property type="project" value="GO_Central"/>
</dbReference>
<evidence type="ECO:0000313" key="8">
    <source>
        <dbReference type="Proteomes" id="UP000006727"/>
    </source>
</evidence>
<dbReference type="CDD" id="cd09487">
    <property type="entry name" value="SAM_superfamily"/>
    <property type="match status" value="1"/>
</dbReference>
<keyword evidence="2" id="KW-1133">Transmembrane helix</keyword>
<dbReference type="PROSITE" id="PS50222">
    <property type="entry name" value="EF_HAND_2"/>
    <property type="match status" value="1"/>
</dbReference>
<dbReference type="RefSeq" id="XP_073389176.1">
    <property type="nucleotide sequence ID" value="XM_073533075.1"/>
</dbReference>
<dbReference type="SUPFAM" id="SSF49265">
    <property type="entry name" value="Fibronectin type III"/>
    <property type="match status" value="1"/>
</dbReference>
<feature type="transmembrane region" description="Helical" evidence="2">
    <location>
        <begin position="54"/>
        <end position="76"/>
    </location>
</feature>
<feature type="compositionally biased region" description="Low complexity" evidence="1">
    <location>
        <begin position="643"/>
        <end position="652"/>
    </location>
</feature>
<dbReference type="GeneID" id="112280430"/>
<evidence type="ECO:0000259" key="3">
    <source>
        <dbReference type="PROSITE" id="PS50105"/>
    </source>
</evidence>
<dbReference type="Gene3D" id="1.10.238.10">
    <property type="entry name" value="EF-hand"/>
    <property type="match status" value="1"/>
</dbReference>
<evidence type="ECO:0000313" key="6">
    <source>
        <dbReference type="EMBL" id="PNR58234.1"/>
    </source>
</evidence>
<dbReference type="InterPro" id="IPR002048">
    <property type="entry name" value="EF_hand_dom"/>
</dbReference>
<protein>
    <submittedName>
        <fullName evidence="6 7">Uncharacterized protein</fullName>
    </submittedName>
</protein>
<feature type="compositionally biased region" description="Basic residues" evidence="1">
    <location>
        <begin position="713"/>
        <end position="724"/>
    </location>
</feature>
<evidence type="ECO:0000259" key="4">
    <source>
        <dbReference type="PROSITE" id="PS50222"/>
    </source>
</evidence>
<dbReference type="Gramene" id="Pp3c3_31640V3.2">
    <property type="protein sequence ID" value="Pp3c3_31640V3.2"/>
    <property type="gene ID" value="Pp3c3_31640"/>
</dbReference>
<dbReference type="FunFam" id="2.60.40.10:FF:002709">
    <property type="entry name" value="Predicted protein"/>
    <property type="match status" value="1"/>
</dbReference>
<dbReference type="Gene3D" id="2.60.40.10">
    <property type="entry name" value="Immunoglobulins"/>
    <property type="match status" value="1"/>
</dbReference>
<dbReference type="GO" id="GO:0005246">
    <property type="term" value="F:calcium channel regulator activity"/>
    <property type="evidence" value="ECO:0000318"/>
    <property type="project" value="GO_Central"/>
</dbReference>
<reference evidence="7" key="3">
    <citation type="submission" date="2020-12" db="UniProtKB">
        <authorList>
            <consortium name="EnsemblPlants"/>
        </authorList>
    </citation>
    <scope>IDENTIFICATION</scope>
</reference>
<dbReference type="InterPro" id="IPR013783">
    <property type="entry name" value="Ig-like_fold"/>
</dbReference>
<dbReference type="PANTHER" id="PTHR15136:SF13">
    <property type="entry name" value="SAM DOMAIN-CONTAINING PROTEIN"/>
    <property type="match status" value="1"/>
</dbReference>
<dbReference type="CDD" id="cd00063">
    <property type="entry name" value="FN3"/>
    <property type="match status" value="1"/>
</dbReference>
<dbReference type="PROSITE" id="PS50853">
    <property type="entry name" value="FN3"/>
    <property type="match status" value="1"/>
</dbReference>
<proteinExistence type="predicted"/>
<dbReference type="EMBL" id="ABEU02000003">
    <property type="protein sequence ID" value="PNR58234.1"/>
    <property type="molecule type" value="Genomic_DNA"/>
</dbReference>
<dbReference type="SUPFAM" id="SSF47473">
    <property type="entry name" value="EF-hand"/>
    <property type="match status" value="1"/>
</dbReference>
<dbReference type="KEGG" id="ppp:112280430"/>
<dbReference type="OrthoDB" id="2020197at2759"/>
<dbReference type="InterPro" id="IPR013761">
    <property type="entry name" value="SAM/pointed_sf"/>
</dbReference>
<name>A0A2K1KWS1_PHYPA</name>
<feature type="domain" description="EF-hand" evidence="4">
    <location>
        <begin position="82"/>
        <end position="117"/>
    </location>
</feature>
<feature type="region of interest" description="Disordered" evidence="1">
    <location>
        <begin position="698"/>
        <end position="724"/>
    </location>
</feature>
<dbReference type="EnsemblPlants" id="Pp3c3_31640V3.2">
    <property type="protein sequence ID" value="Pp3c3_31640V3.2"/>
    <property type="gene ID" value="Pp3c3_31640"/>
</dbReference>
<evidence type="ECO:0000256" key="2">
    <source>
        <dbReference type="SAM" id="Phobius"/>
    </source>
</evidence>
<evidence type="ECO:0000313" key="7">
    <source>
        <dbReference type="EnsemblPlants" id="Pp3c3_31640V3.1"/>
    </source>
</evidence>
<dbReference type="RefSeq" id="XP_024371677.1">
    <property type="nucleotide sequence ID" value="XM_024515909.2"/>
</dbReference>
<reference evidence="6 8" key="1">
    <citation type="journal article" date="2008" name="Science">
        <title>The Physcomitrella genome reveals evolutionary insights into the conquest of land by plants.</title>
        <authorList>
            <person name="Rensing S."/>
            <person name="Lang D."/>
            <person name="Zimmer A."/>
            <person name="Terry A."/>
            <person name="Salamov A."/>
            <person name="Shapiro H."/>
            <person name="Nishiyama T."/>
            <person name="Perroud P.-F."/>
            <person name="Lindquist E."/>
            <person name="Kamisugi Y."/>
            <person name="Tanahashi T."/>
            <person name="Sakakibara K."/>
            <person name="Fujita T."/>
            <person name="Oishi K."/>
            <person name="Shin-I T."/>
            <person name="Kuroki Y."/>
            <person name="Toyoda A."/>
            <person name="Suzuki Y."/>
            <person name="Hashimoto A."/>
            <person name="Yamaguchi K."/>
            <person name="Sugano A."/>
            <person name="Kohara Y."/>
            <person name="Fujiyama A."/>
            <person name="Anterola A."/>
            <person name="Aoki S."/>
            <person name="Ashton N."/>
            <person name="Barbazuk W.B."/>
            <person name="Barker E."/>
            <person name="Bennetzen J."/>
            <person name="Bezanilla M."/>
            <person name="Blankenship R."/>
            <person name="Cho S.H."/>
            <person name="Dutcher S."/>
            <person name="Estelle M."/>
            <person name="Fawcett J.A."/>
            <person name="Gundlach H."/>
            <person name="Hanada K."/>
            <person name="Heyl A."/>
            <person name="Hicks K.A."/>
            <person name="Hugh J."/>
            <person name="Lohr M."/>
            <person name="Mayer K."/>
            <person name="Melkozernov A."/>
            <person name="Murata T."/>
            <person name="Nelson D."/>
            <person name="Pils B."/>
            <person name="Prigge M."/>
            <person name="Reiss B."/>
            <person name="Renner T."/>
            <person name="Rombauts S."/>
            <person name="Rushton P."/>
            <person name="Sanderfoot A."/>
            <person name="Schween G."/>
            <person name="Shiu S.-H."/>
            <person name="Stueber K."/>
            <person name="Theodoulou F.L."/>
            <person name="Tu H."/>
            <person name="Van de Peer Y."/>
            <person name="Verrier P.J."/>
            <person name="Waters E."/>
            <person name="Wood A."/>
            <person name="Yang L."/>
            <person name="Cove D."/>
            <person name="Cuming A."/>
            <person name="Hasebe M."/>
            <person name="Lucas S."/>
            <person name="Mishler D.B."/>
            <person name="Reski R."/>
            <person name="Grigoriev I."/>
            <person name="Quatrano R.S."/>
            <person name="Boore J.L."/>
        </authorList>
    </citation>
    <scope>NUCLEOTIDE SEQUENCE [LARGE SCALE GENOMIC DNA]</scope>
    <source>
        <strain evidence="7 8">cv. Gransden 2004</strain>
    </source>
</reference>
<dbReference type="Proteomes" id="UP000006727">
    <property type="component" value="Chromosome 3"/>
</dbReference>
<feature type="compositionally biased region" description="Polar residues" evidence="1">
    <location>
        <begin position="524"/>
        <end position="538"/>
    </location>
</feature>
<feature type="region of interest" description="Disordered" evidence="1">
    <location>
        <begin position="503"/>
        <end position="554"/>
    </location>
</feature>
<feature type="domain" description="Fibronectin type-III" evidence="5">
    <location>
        <begin position="238"/>
        <end position="335"/>
    </location>
</feature>
<evidence type="ECO:0000259" key="5">
    <source>
        <dbReference type="PROSITE" id="PS50853"/>
    </source>
</evidence>
<dbReference type="GO" id="GO:0002115">
    <property type="term" value="P:store-operated calcium entry"/>
    <property type="evidence" value="ECO:0000318"/>
    <property type="project" value="GO_Central"/>
</dbReference>
<dbReference type="STRING" id="3218.A0A2K1KWS1"/>
<dbReference type="Gramene" id="Pp3c3_31640V3.1">
    <property type="protein sequence ID" value="Pp3c3_31640V3.1"/>
    <property type="gene ID" value="Pp3c3_31640"/>
</dbReference>
<dbReference type="GO" id="GO:0005783">
    <property type="term" value="C:endoplasmic reticulum"/>
    <property type="evidence" value="ECO:0000318"/>
    <property type="project" value="GO_Central"/>
</dbReference>
<dbReference type="SUPFAM" id="SSF47769">
    <property type="entry name" value="SAM/Pointed domain"/>
    <property type="match status" value="1"/>
</dbReference>
<dbReference type="InterPro" id="IPR036116">
    <property type="entry name" value="FN3_sf"/>
</dbReference>
<accession>A0A2K1KWS1</accession>
<feature type="region of interest" description="Disordered" evidence="1">
    <location>
        <begin position="639"/>
        <end position="677"/>
    </location>
</feature>
<dbReference type="AlphaFoldDB" id="A0A2K1KWS1"/>
<dbReference type="OMA" id="CVKHTRI"/>
<gene>
    <name evidence="7" type="primary">LOC112280430</name>
    <name evidence="6" type="ORF">PHYPA_005229</name>
</gene>
<dbReference type="EnsemblPlants" id="Pp3c3_31640V3.1">
    <property type="protein sequence ID" value="Pp3c3_31640V3.1"/>
    <property type="gene ID" value="Pp3c3_31640"/>
</dbReference>
<feature type="domain" description="SAM" evidence="3">
    <location>
        <begin position="163"/>
        <end position="225"/>
    </location>
</feature>
<feature type="compositionally biased region" description="Polar residues" evidence="1">
    <location>
        <begin position="503"/>
        <end position="517"/>
    </location>
</feature>
<keyword evidence="2" id="KW-0812">Transmembrane</keyword>
<dbReference type="PROSITE" id="PS50105">
    <property type="entry name" value="SAM_DOMAIN"/>
    <property type="match status" value="1"/>
</dbReference>
<dbReference type="GO" id="GO:0005886">
    <property type="term" value="C:plasma membrane"/>
    <property type="evidence" value="ECO:0000318"/>
    <property type="project" value="GO_Central"/>
</dbReference>
<keyword evidence="8" id="KW-1185">Reference proteome</keyword>
<dbReference type="InterPro" id="IPR011992">
    <property type="entry name" value="EF-hand-dom_pair"/>
</dbReference>
<dbReference type="Pfam" id="PF00536">
    <property type="entry name" value="SAM_1"/>
    <property type="match status" value="1"/>
</dbReference>
<dbReference type="FunFam" id="1.10.150.50:FF:000074">
    <property type="entry name" value="Stromal interaction molecule"/>
    <property type="match status" value="1"/>
</dbReference>
<dbReference type="RefSeq" id="XP_024371680.1">
    <property type="nucleotide sequence ID" value="XM_024515912.1"/>
</dbReference>